<evidence type="ECO:0000256" key="1">
    <source>
        <dbReference type="SAM" id="MobiDB-lite"/>
    </source>
</evidence>
<feature type="region of interest" description="Disordered" evidence="1">
    <location>
        <begin position="41"/>
        <end position="89"/>
    </location>
</feature>
<accession>A0ABQ4JE59</accession>
<evidence type="ECO:0000313" key="3">
    <source>
        <dbReference type="Proteomes" id="UP000653076"/>
    </source>
</evidence>
<gene>
    <name evidence="2" type="ORF">Vqi01_34430</name>
</gene>
<reference evidence="2 3" key="1">
    <citation type="submission" date="2021-01" db="EMBL/GenBank/DDBJ databases">
        <title>Whole genome shotgun sequence of Verrucosispora qiuiae NBRC 106684.</title>
        <authorList>
            <person name="Komaki H."/>
            <person name="Tamura T."/>
        </authorList>
    </citation>
    <scope>NUCLEOTIDE SEQUENCE [LARGE SCALE GENOMIC DNA]</scope>
    <source>
        <strain evidence="2 3">NBRC 106684</strain>
    </source>
</reference>
<protein>
    <submittedName>
        <fullName evidence="2">Uncharacterized protein</fullName>
    </submittedName>
</protein>
<dbReference type="PROSITE" id="PS51257">
    <property type="entry name" value="PROKAR_LIPOPROTEIN"/>
    <property type="match status" value="1"/>
</dbReference>
<dbReference type="EMBL" id="BOPC01000045">
    <property type="protein sequence ID" value="GIJ28281.1"/>
    <property type="molecule type" value="Genomic_DNA"/>
</dbReference>
<sequence length="189" mass="19557">MARRARTLAHIGHVNRQVHLASGLVFAAMWAVGCAPTGDPGVPAPQRSGPVYPIADTGDGPPSPAGEQPGVDDHGDDRPPVAPPPAAQAAPVAAAFAAAWARPDLPAETWWRGVASRCDEGFAHVLRTVDPARVPATRVTGRPVAKQAPKNGAAVYEVTTDSGTLTVRLAGVGGRWVVTGNDFTRSVSR</sequence>
<evidence type="ECO:0000313" key="2">
    <source>
        <dbReference type="EMBL" id="GIJ28281.1"/>
    </source>
</evidence>
<keyword evidence="3" id="KW-1185">Reference proteome</keyword>
<comment type="caution">
    <text evidence="2">The sequence shown here is derived from an EMBL/GenBank/DDBJ whole genome shotgun (WGS) entry which is preliminary data.</text>
</comment>
<proteinExistence type="predicted"/>
<organism evidence="2 3">
    <name type="scientific">Micromonospora qiuiae</name>
    <dbReference type="NCBI Taxonomy" id="502268"/>
    <lineage>
        <taxon>Bacteria</taxon>
        <taxon>Bacillati</taxon>
        <taxon>Actinomycetota</taxon>
        <taxon>Actinomycetes</taxon>
        <taxon>Micromonosporales</taxon>
        <taxon>Micromonosporaceae</taxon>
        <taxon>Micromonospora</taxon>
    </lineage>
</organism>
<dbReference type="Proteomes" id="UP000653076">
    <property type="component" value="Unassembled WGS sequence"/>
</dbReference>
<name>A0ABQ4JE59_9ACTN</name>